<dbReference type="EMBL" id="JBFOLK010000009">
    <property type="protein sequence ID" value="KAL2485133.1"/>
    <property type="molecule type" value="Genomic_DNA"/>
</dbReference>
<evidence type="ECO:0000313" key="2">
    <source>
        <dbReference type="EMBL" id="KAL2485133.1"/>
    </source>
</evidence>
<evidence type="ECO:0000256" key="1">
    <source>
        <dbReference type="SAM" id="MobiDB-lite"/>
    </source>
</evidence>
<evidence type="ECO:0000313" key="3">
    <source>
        <dbReference type="Proteomes" id="UP001604336"/>
    </source>
</evidence>
<gene>
    <name evidence="2" type="ORF">Adt_29889</name>
</gene>
<accession>A0ABD1R9N4</accession>
<feature type="region of interest" description="Disordered" evidence="1">
    <location>
        <begin position="85"/>
        <end position="105"/>
    </location>
</feature>
<organism evidence="2 3">
    <name type="scientific">Abeliophyllum distichum</name>
    <dbReference type="NCBI Taxonomy" id="126358"/>
    <lineage>
        <taxon>Eukaryota</taxon>
        <taxon>Viridiplantae</taxon>
        <taxon>Streptophyta</taxon>
        <taxon>Embryophyta</taxon>
        <taxon>Tracheophyta</taxon>
        <taxon>Spermatophyta</taxon>
        <taxon>Magnoliopsida</taxon>
        <taxon>eudicotyledons</taxon>
        <taxon>Gunneridae</taxon>
        <taxon>Pentapetalae</taxon>
        <taxon>asterids</taxon>
        <taxon>lamiids</taxon>
        <taxon>Lamiales</taxon>
        <taxon>Oleaceae</taxon>
        <taxon>Forsythieae</taxon>
        <taxon>Abeliophyllum</taxon>
    </lineage>
</organism>
<name>A0ABD1R9N4_9LAMI</name>
<reference evidence="3" key="1">
    <citation type="submission" date="2024-07" db="EMBL/GenBank/DDBJ databases">
        <title>Two chromosome-level genome assemblies of Korean endemic species Abeliophyllum distichum and Forsythia ovata (Oleaceae).</title>
        <authorList>
            <person name="Jang H."/>
        </authorList>
    </citation>
    <scope>NUCLEOTIDE SEQUENCE [LARGE SCALE GENOMIC DNA]</scope>
</reference>
<dbReference type="Proteomes" id="UP001604336">
    <property type="component" value="Unassembled WGS sequence"/>
</dbReference>
<sequence length="105" mass="11675">MIQHVDVLLMHALPKEDIFPQRASLKCLAHWDSATYHLVPQRTSLAQVPRPLGLGHLPARSPKGTNLAQVPRPLGLDHNLVRQRTSLAQVPRSHPPDINQGPRPT</sequence>
<dbReference type="AlphaFoldDB" id="A0ABD1R9N4"/>
<keyword evidence="3" id="KW-1185">Reference proteome</keyword>
<protein>
    <submittedName>
        <fullName evidence="2">Uncharacterized protein</fullName>
    </submittedName>
</protein>
<comment type="caution">
    <text evidence="2">The sequence shown here is derived from an EMBL/GenBank/DDBJ whole genome shotgun (WGS) entry which is preliminary data.</text>
</comment>
<proteinExistence type="predicted"/>